<name>A0A4Q5JAP0_9ACTN</name>
<dbReference type="AlphaFoldDB" id="A0A4Q5JAP0"/>
<gene>
    <name evidence="1" type="ORF">ETU37_02285</name>
</gene>
<dbReference type="PANTHER" id="PTHR47328">
    <property type="match status" value="1"/>
</dbReference>
<dbReference type="InterPro" id="IPR006175">
    <property type="entry name" value="YjgF/YER057c/UK114"/>
</dbReference>
<accession>A0A4Q5JAP0</accession>
<protein>
    <submittedName>
        <fullName evidence="1">RidA family protein</fullName>
    </submittedName>
</protein>
<dbReference type="PANTHER" id="PTHR47328:SF1">
    <property type="entry name" value="RUTC FAMILY PROTEIN YOAB"/>
    <property type="match status" value="1"/>
</dbReference>
<evidence type="ECO:0000313" key="2">
    <source>
        <dbReference type="Proteomes" id="UP000291189"/>
    </source>
</evidence>
<dbReference type="EMBL" id="SDPU01000009">
    <property type="protein sequence ID" value="RYU14835.1"/>
    <property type="molecule type" value="Genomic_DNA"/>
</dbReference>
<dbReference type="RefSeq" id="WP_129985258.1">
    <property type="nucleotide sequence ID" value="NZ_SDPU01000009.1"/>
</dbReference>
<dbReference type="SUPFAM" id="SSF55298">
    <property type="entry name" value="YjgF-like"/>
    <property type="match status" value="1"/>
</dbReference>
<dbReference type="CDD" id="cd00448">
    <property type="entry name" value="YjgF_YER057c_UK114_family"/>
    <property type="match status" value="1"/>
</dbReference>
<dbReference type="OrthoDB" id="9815126at2"/>
<dbReference type="Proteomes" id="UP000291189">
    <property type="component" value="Unassembled WGS sequence"/>
</dbReference>
<reference evidence="1 2" key="1">
    <citation type="submission" date="2019-01" db="EMBL/GenBank/DDBJ databases">
        <title>Nocardioides guangzhouensis sp. nov., an actinobacterium isolated from soil.</title>
        <authorList>
            <person name="Fu Y."/>
            <person name="Cai Y."/>
            <person name="Lin Z."/>
            <person name="Chen P."/>
        </authorList>
    </citation>
    <scope>NUCLEOTIDE SEQUENCE [LARGE SCALE GENOMIC DNA]</scope>
    <source>
        <strain evidence="1 2">NBRC 105384</strain>
    </source>
</reference>
<proteinExistence type="predicted"/>
<sequence length="142" mass="15046">MTGAQVDGAPTLTRLDHADGVPRPYTASASYGGLVWACGQVPRRSDGTTPTSIEDQVAVALDSLEAVLLRAGSSLGHLLKVTVFLADLDEFDAYDAAYQARLSGVTLPPRTTVEVARFRGDKRIEIDAVGAVEVTDRDGTSR</sequence>
<evidence type="ECO:0000313" key="1">
    <source>
        <dbReference type="EMBL" id="RYU14835.1"/>
    </source>
</evidence>
<dbReference type="InterPro" id="IPR035959">
    <property type="entry name" value="RutC-like_sf"/>
</dbReference>
<keyword evidence="2" id="KW-1185">Reference proteome</keyword>
<organism evidence="1 2">
    <name type="scientific">Nocardioides iriomotensis</name>
    <dbReference type="NCBI Taxonomy" id="715784"/>
    <lineage>
        <taxon>Bacteria</taxon>
        <taxon>Bacillati</taxon>
        <taxon>Actinomycetota</taxon>
        <taxon>Actinomycetes</taxon>
        <taxon>Propionibacteriales</taxon>
        <taxon>Nocardioidaceae</taxon>
        <taxon>Nocardioides</taxon>
    </lineage>
</organism>
<dbReference type="Gene3D" id="3.30.1330.40">
    <property type="entry name" value="RutC-like"/>
    <property type="match status" value="1"/>
</dbReference>
<dbReference type="Pfam" id="PF01042">
    <property type="entry name" value="Ribonuc_L-PSP"/>
    <property type="match status" value="1"/>
</dbReference>
<dbReference type="InterPro" id="IPR035709">
    <property type="entry name" value="YoaB-like"/>
</dbReference>
<comment type="caution">
    <text evidence="1">The sequence shown here is derived from an EMBL/GenBank/DDBJ whole genome shotgun (WGS) entry which is preliminary data.</text>
</comment>